<accession>A0A075HCN7</accession>
<dbReference type="Pfam" id="PF01522">
    <property type="entry name" value="Polysacc_deac_1"/>
    <property type="match status" value="1"/>
</dbReference>
<feature type="domain" description="NodB homology" evidence="1">
    <location>
        <begin position="10"/>
        <end position="116"/>
    </location>
</feature>
<dbReference type="SUPFAM" id="SSF88713">
    <property type="entry name" value="Glycoside hydrolase/deacetylase"/>
    <property type="match status" value="1"/>
</dbReference>
<dbReference type="GO" id="GO:0005975">
    <property type="term" value="P:carbohydrate metabolic process"/>
    <property type="evidence" value="ECO:0007669"/>
    <property type="project" value="InterPro"/>
</dbReference>
<dbReference type="EMBL" id="KF900922">
    <property type="protein sequence ID" value="AIF11618.1"/>
    <property type="molecule type" value="Genomic_DNA"/>
</dbReference>
<evidence type="ECO:0000313" key="2">
    <source>
        <dbReference type="EMBL" id="AIF11618.1"/>
    </source>
</evidence>
<reference evidence="2" key="1">
    <citation type="journal article" date="2014" name="Genome Biol. Evol.">
        <title>Pangenome evidence for extensive interdomain horizontal transfer affecting lineage core and shell genes in uncultured planktonic thaumarchaeota and euryarchaeota.</title>
        <authorList>
            <person name="Deschamps P."/>
            <person name="Zivanovic Y."/>
            <person name="Moreira D."/>
            <person name="Rodriguez-Valera F."/>
            <person name="Lopez-Garcia P."/>
        </authorList>
    </citation>
    <scope>NUCLEOTIDE SEQUENCE</scope>
</reference>
<protein>
    <recommendedName>
        <fullName evidence="1">NodB homology domain-containing protein</fullName>
    </recommendedName>
</protein>
<dbReference type="GO" id="GO:0016810">
    <property type="term" value="F:hydrolase activity, acting on carbon-nitrogen (but not peptide) bonds"/>
    <property type="evidence" value="ECO:0007669"/>
    <property type="project" value="InterPro"/>
</dbReference>
<evidence type="ECO:0000259" key="1">
    <source>
        <dbReference type="Pfam" id="PF01522"/>
    </source>
</evidence>
<dbReference type="InterPro" id="IPR002509">
    <property type="entry name" value="NODB_dom"/>
</dbReference>
<dbReference type="Gene3D" id="3.20.20.370">
    <property type="entry name" value="Glycoside hydrolase/deacetylase"/>
    <property type="match status" value="1"/>
</dbReference>
<proteinExistence type="predicted"/>
<name>A0A075HCN7_9ARCH</name>
<organism evidence="2">
    <name type="scientific">uncultured marine thaumarchaeote KM3_53_B02</name>
    <dbReference type="NCBI Taxonomy" id="1456180"/>
    <lineage>
        <taxon>Archaea</taxon>
        <taxon>Nitrososphaerota</taxon>
        <taxon>environmental samples</taxon>
    </lineage>
</organism>
<sequence>MAERKINSIEKISSQLHKLDLPRTFSICGSFLESMSLKFGKERMADAFNVKDDNVEIADHSYSHNIVKPIKNRPDKIPLTSNQVIEEYHRNTKIFKELLGLEIPNRGYRTPLGHYEGLSNLDLLQDELLKSGILYVSSDLRGPNDSLYAPLVNANNVARQPYTYENGLLEIPSMGWHDVVFSQPDYISKFEKLPEDLPNNIDGIRDYTYNMISNANSIVLNKNRDFFFGLCLHPYDTSFYDIEQKFFVYLKDIVNEFEGSFCTYKKVSEYYNQEGSKLLA</sequence>
<dbReference type="AlphaFoldDB" id="A0A075HCN7"/>
<dbReference type="InterPro" id="IPR011330">
    <property type="entry name" value="Glyco_hydro/deAcase_b/a-brl"/>
</dbReference>